<dbReference type="OrthoDB" id="2736584at2"/>
<name>A0A3R9Q469_9BACI</name>
<keyword evidence="2" id="KW-1185">Reference proteome</keyword>
<dbReference type="Proteomes" id="UP000275076">
    <property type="component" value="Unassembled WGS sequence"/>
</dbReference>
<dbReference type="InterPro" id="IPR019683">
    <property type="entry name" value="SirA"/>
</dbReference>
<dbReference type="AlphaFoldDB" id="A0A3R9Q469"/>
<protein>
    <submittedName>
        <fullName evidence="1">Sporulation inhibitor of replication protein SirA</fullName>
    </submittedName>
</protein>
<organism evidence="1 2">
    <name type="scientific">Salibacterium salarium</name>
    <dbReference type="NCBI Taxonomy" id="284579"/>
    <lineage>
        <taxon>Bacteria</taxon>
        <taxon>Bacillati</taxon>
        <taxon>Bacillota</taxon>
        <taxon>Bacilli</taxon>
        <taxon>Bacillales</taxon>
        <taxon>Bacillaceae</taxon>
    </lineage>
</organism>
<accession>A0A3R9Q469</accession>
<gene>
    <name evidence="1" type="primary">sirA</name>
    <name evidence="1" type="ORF">D7Z54_11570</name>
</gene>
<dbReference type="InterPro" id="IPR038449">
    <property type="entry name" value="SirA_sf"/>
</dbReference>
<evidence type="ECO:0000313" key="2">
    <source>
        <dbReference type="Proteomes" id="UP000275076"/>
    </source>
</evidence>
<dbReference type="EMBL" id="RBVX01000009">
    <property type="protein sequence ID" value="RSL33258.1"/>
    <property type="molecule type" value="Genomic_DNA"/>
</dbReference>
<proteinExistence type="predicted"/>
<sequence>MIYIKKGKESESMTRYQLTIITKEVALHYYQSEDKLYRLFLDYHNAYKWARPVLEKQIRYVTEMFLYNTFIDTMRKDLRSIGFHEEIERGGYAFYSNTSHSKIYMQERCMIFEHNGSAKEEWEVFDCLKKISPYIFAVNIDKGAFGWLKPLKVFSVL</sequence>
<reference evidence="1 2" key="1">
    <citation type="submission" date="2018-10" db="EMBL/GenBank/DDBJ databases">
        <title>Draft genome sequence of Bacillus salarius IM0101, isolated from a hypersaline soil in Inner Mongolia, China.</title>
        <authorList>
            <person name="Yamprayoonswat W."/>
            <person name="Boonvisut S."/>
            <person name="Jumpathong W."/>
            <person name="Sittihan S."/>
            <person name="Ruangsuj P."/>
            <person name="Wanthongcharoen S."/>
            <person name="Thongpramul N."/>
            <person name="Pimmason S."/>
            <person name="Yu B."/>
            <person name="Yasawong M."/>
        </authorList>
    </citation>
    <scope>NUCLEOTIDE SEQUENCE [LARGE SCALE GENOMIC DNA]</scope>
    <source>
        <strain evidence="1 2">IM0101</strain>
    </source>
</reference>
<comment type="caution">
    <text evidence="1">The sequence shown here is derived from an EMBL/GenBank/DDBJ whole genome shotgun (WGS) entry which is preliminary data.</text>
</comment>
<dbReference type="Gene3D" id="3.30.310.250">
    <property type="entry name" value="Sporulation inhibitor of replication protein SirA"/>
    <property type="match status" value="1"/>
</dbReference>
<dbReference type="Pfam" id="PF10747">
    <property type="entry name" value="SirA"/>
    <property type="match status" value="1"/>
</dbReference>
<evidence type="ECO:0000313" key="1">
    <source>
        <dbReference type="EMBL" id="RSL33258.1"/>
    </source>
</evidence>